<name>A0A833NX61_UNCSA</name>
<gene>
    <name evidence="3" type="ORF">FD145_638</name>
</gene>
<dbReference type="Gene3D" id="3.40.50.1820">
    <property type="entry name" value="alpha/beta hydrolase"/>
    <property type="match status" value="1"/>
</dbReference>
<feature type="transmembrane region" description="Helical" evidence="1">
    <location>
        <begin position="124"/>
        <end position="143"/>
    </location>
</feature>
<evidence type="ECO:0000256" key="1">
    <source>
        <dbReference type="SAM" id="Phobius"/>
    </source>
</evidence>
<evidence type="ECO:0000259" key="2">
    <source>
        <dbReference type="Pfam" id="PF12697"/>
    </source>
</evidence>
<feature type="transmembrane region" description="Helical" evidence="1">
    <location>
        <begin position="96"/>
        <end position="118"/>
    </location>
</feature>
<reference evidence="3 4" key="1">
    <citation type="submission" date="2019-12" db="EMBL/GenBank/DDBJ databases">
        <authorList>
            <person name="Wolfe R."/>
            <person name="Danczak R."/>
            <person name="Wilkins M."/>
        </authorList>
    </citation>
    <scope>NUCLEOTIDE SEQUENCE [LARGE SCALE GENOMIC DNA]</scope>
    <source>
        <strain evidence="3">X2_MaxBin.013</strain>
    </source>
</reference>
<feature type="domain" description="AB hydrolase-1" evidence="2">
    <location>
        <begin position="3"/>
        <end position="91"/>
    </location>
</feature>
<evidence type="ECO:0000313" key="4">
    <source>
        <dbReference type="Proteomes" id="UP000488506"/>
    </source>
</evidence>
<dbReference type="InterPro" id="IPR000073">
    <property type="entry name" value="AB_hydrolase_1"/>
</dbReference>
<accession>A0A833NX61</accession>
<comment type="caution">
    <text evidence="3">The sequence shown here is derived from an EMBL/GenBank/DDBJ whole genome shotgun (WGS) entry which is preliminary data.</text>
</comment>
<protein>
    <recommendedName>
        <fullName evidence="2">AB hydrolase-1 domain-containing protein</fullName>
    </recommendedName>
</protein>
<keyword evidence="1" id="KW-1133">Transmembrane helix</keyword>
<keyword evidence="1" id="KW-0472">Membrane</keyword>
<dbReference type="InterPro" id="IPR029058">
    <property type="entry name" value="AB_hydrolase_fold"/>
</dbReference>
<dbReference type="Proteomes" id="UP000488506">
    <property type="component" value="Unassembled WGS sequence"/>
</dbReference>
<dbReference type="AlphaFoldDB" id="A0A833NX61"/>
<dbReference type="SUPFAM" id="SSF53474">
    <property type="entry name" value="alpha/beta-Hydrolases"/>
    <property type="match status" value="1"/>
</dbReference>
<dbReference type="Pfam" id="PF12697">
    <property type="entry name" value="Abhydrolase_6"/>
    <property type="match status" value="1"/>
</dbReference>
<organism evidence="3 4">
    <name type="scientific">Candidatus Saganbacteria bacterium</name>
    <dbReference type="NCBI Taxonomy" id="2575572"/>
    <lineage>
        <taxon>Bacteria</taxon>
        <taxon>Bacillati</taxon>
        <taxon>Saganbacteria</taxon>
    </lineage>
</organism>
<sequence length="236" mass="26312">MKIIFIHGSGTDKNAWNNTIETLKNRHKCFAVNFNDRFGDPAEQALELGKFLDQFKNDSFVLVAHSSGGLAARKYLADNFQSHKTLKLITIGTPNLGSFGMFFNYAPILVEIIASIIALATEKYFLFSIALLAAGLDYIFYLLGIKLLSKAASAIKPNSRFLQDLNSKPLPKDVEYISIVSKPWYHFFGDGLASCESQRLSAKCISNFKEIKYKEININCPRTQEPNAVDAISSVI</sequence>
<dbReference type="EMBL" id="WPAF01000008">
    <property type="protein sequence ID" value="KAF0134413.1"/>
    <property type="molecule type" value="Genomic_DNA"/>
</dbReference>
<keyword evidence="1" id="KW-0812">Transmembrane</keyword>
<evidence type="ECO:0000313" key="3">
    <source>
        <dbReference type="EMBL" id="KAF0134413.1"/>
    </source>
</evidence>
<proteinExistence type="predicted"/>